<dbReference type="SUPFAM" id="SSF51419">
    <property type="entry name" value="PLP-binding barrel"/>
    <property type="match status" value="1"/>
</dbReference>
<dbReference type="PANTHER" id="PTHR30511:SF0">
    <property type="entry name" value="ALANINE RACEMASE, CATABOLIC-RELATED"/>
    <property type="match status" value="1"/>
</dbReference>
<comment type="cofactor">
    <cofactor evidence="1 4 5">
        <name>pyridoxal 5'-phosphate</name>
        <dbReference type="ChEBI" id="CHEBI:597326"/>
    </cofactor>
</comment>
<comment type="similarity">
    <text evidence="4">Belongs to the alanine racemase family.</text>
</comment>
<feature type="domain" description="Alanine racemase C-terminal" evidence="7">
    <location>
        <begin position="244"/>
        <end position="372"/>
    </location>
</feature>
<dbReference type="HAMAP" id="MF_01201">
    <property type="entry name" value="Ala_racemase"/>
    <property type="match status" value="1"/>
</dbReference>
<dbReference type="Proteomes" id="UP000886819">
    <property type="component" value="Unassembled WGS sequence"/>
</dbReference>
<dbReference type="InterPro" id="IPR011079">
    <property type="entry name" value="Ala_racemase_C"/>
</dbReference>
<evidence type="ECO:0000313" key="9">
    <source>
        <dbReference type="Proteomes" id="UP000886819"/>
    </source>
</evidence>
<proteinExistence type="inferred from homology"/>
<feature type="binding site" evidence="4 6">
    <location>
        <position position="137"/>
    </location>
    <ligand>
        <name>substrate</name>
    </ligand>
</feature>
<keyword evidence="3 4" id="KW-0413">Isomerase</keyword>
<dbReference type="InterPro" id="IPR029066">
    <property type="entry name" value="PLP-binding_barrel"/>
</dbReference>
<comment type="pathway">
    <text evidence="4">Amino-acid biosynthesis; D-alanine biosynthesis; D-alanine from L-alanine: step 1/1.</text>
</comment>
<dbReference type="Gene3D" id="3.20.20.10">
    <property type="entry name" value="Alanine racemase"/>
    <property type="match status" value="1"/>
</dbReference>
<gene>
    <name evidence="8" type="primary">alr</name>
    <name evidence="8" type="ORF">IAA66_05300</name>
</gene>
<dbReference type="SUPFAM" id="SSF50621">
    <property type="entry name" value="Alanine racemase C-terminal domain-like"/>
    <property type="match status" value="1"/>
</dbReference>
<feature type="active site" description="Proton acceptor; specific for D-alanine" evidence="4">
    <location>
        <position position="39"/>
    </location>
</feature>
<dbReference type="SMART" id="SM01005">
    <property type="entry name" value="Ala_racemase_C"/>
    <property type="match status" value="1"/>
</dbReference>
<reference evidence="8" key="2">
    <citation type="journal article" date="2021" name="PeerJ">
        <title>Extensive microbial diversity within the chicken gut microbiome revealed by metagenomics and culture.</title>
        <authorList>
            <person name="Gilroy R."/>
            <person name="Ravi A."/>
            <person name="Getino M."/>
            <person name="Pursley I."/>
            <person name="Horton D.L."/>
            <person name="Alikhan N.F."/>
            <person name="Baker D."/>
            <person name="Gharbi K."/>
            <person name="Hall N."/>
            <person name="Watson M."/>
            <person name="Adriaenssens E.M."/>
            <person name="Foster-Nyarko E."/>
            <person name="Jarju S."/>
            <person name="Secka A."/>
            <person name="Antonio M."/>
            <person name="Oren A."/>
            <person name="Chaudhuri R.R."/>
            <person name="La Ragione R."/>
            <person name="Hildebrand F."/>
            <person name="Pallen M.J."/>
        </authorList>
    </citation>
    <scope>NUCLEOTIDE SEQUENCE</scope>
    <source>
        <strain evidence="8">ChiHile30-977</strain>
    </source>
</reference>
<reference evidence="8" key="1">
    <citation type="submission" date="2020-10" db="EMBL/GenBank/DDBJ databases">
        <authorList>
            <person name="Gilroy R."/>
        </authorList>
    </citation>
    <scope>NUCLEOTIDE SEQUENCE</scope>
    <source>
        <strain evidence="8">ChiHile30-977</strain>
    </source>
</reference>
<comment type="function">
    <text evidence="4">Catalyzes the interconversion of L-alanine and D-alanine. May also act on other amino acids.</text>
</comment>
<evidence type="ECO:0000256" key="4">
    <source>
        <dbReference type="HAMAP-Rule" id="MF_01201"/>
    </source>
</evidence>
<dbReference type="Pfam" id="PF00842">
    <property type="entry name" value="Ala_racemase_C"/>
    <property type="match status" value="1"/>
</dbReference>
<dbReference type="CDD" id="cd00430">
    <property type="entry name" value="PLPDE_III_AR"/>
    <property type="match status" value="1"/>
</dbReference>
<dbReference type="Gene3D" id="2.40.37.10">
    <property type="entry name" value="Lyase, Ornithine Decarboxylase, Chain A, domain 1"/>
    <property type="match status" value="1"/>
</dbReference>
<dbReference type="Pfam" id="PF01168">
    <property type="entry name" value="Ala_racemase_N"/>
    <property type="match status" value="1"/>
</dbReference>
<dbReference type="InterPro" id="IPR001608">
    <property type="entry name" value="Ala_racemase_N"/>
</dbReference>
<comment type="caution">
    <text evidence="8">The sequence shown here is derived from an EMBL/GenBank/DDBJ whole genome shotgun (WGS) entry which is preliminary data.</text>
</comment>
<protein>
    <recommendedName>
        <fullName evidence="4">Alanine racemase</fullName>
        <ecNumber evidence="4">5.1.1.1</ecNumber>
    </recommendedName>
</protein>
<keyword evidence="2 4" id="KW-0663">Pyridoxal phosphate</keyword>
<dbReference type="EMBL" id="DVFI01000081">
    <property type="protein sequence ID" value="HIQ62987.1"/>
    <property type="molecule type" value="Genomic_DNA"/>
</dbReference>
<dbReference type="FunFam" id="3.20.20.10:FF:000002">
    <property type="entry name" value="Alanine racemase"/>
    <property type="match status" value="1"/>
</dbReference>
<evidence type="ECO:0000256" key="1">
    <source>
        <dbReference type="ARBA" id="ARBA00001933"/>
    </source>
</evidence>
<dbReference type="InterPro" id="IPR000821">
    <property type="entry name" value="Ala_racemase"/>
</dbReference>
<dbReference type="NCBIfam" id="TIGR00492">
    <property type="entry name" value="alr"/>
    <property type="match status" value="1"/>
</dbReference>
<evidence type="ECO:0000256" key="3">
    <source>
        <dbReference type="ARBA" id="ARBA00023235"/>
    </source>
</evidence>
<dbReference type="GO" id="GO:0030170">
    <property type="term" value="F:pyridoxal phosphate binding"/>
    <property type="evidence" value="ECO:0007669"/>
    <property type="project" value="UniProtKB-UniRule"/>
</dbReference>
<dbReference type="PRINTS" id="PR00992">
    <property type="entry name" value="ALARACEMASE"/>
</dbReference>
<dbReference type="GO" id="GO:0005829">
    <property type="term" value="C:cytosol"/>
    <property type="evidence" value="ECO:0007669"/>
    <property type="project" value="TreeGrafter"/>
</dbReference>
<feature type="binding site" evidence="4 6">
    <location>
        <position position="313"/>
    </location>
    <ligand>
        <name>substrate</name>
    </ligand>
</feature>
<evidence type="ECO:0000259" key="7">
    <source>
        <dbReference type="SMART" id="SM01005"/>
    </source>
</evidence>
<organism evidence="8 9">
    <name type="scientific">Candidatus Avichristensenella intestinipullorum</name>
    <dbReference type="NCBI Taxonomy" id="2840693"/>
    <lineage>
        <taxon>Bacteria</taxon>
        <taxon>Bacillati</taxon>
        <taxon>Bacillota</taxon>
        <taxon>Clostridia</taxon>
        <taxon>Candidatus Avichristensenella</taxon>
    </lineage>
</organism>
<name>A0A9D0YVS9_9FIRM</name>
<dbReference type="InterPro" id="IPR009006">
    <property type="entry name" value="Ala_racemase/Decarboxylase_C"/>
</dbReference>
<dbReference type="PANTHER" id="PTHR30511">
    <property type="entry name" value="ALANINE RACEMASE"/>
    <property type="match status" value="1"/>
</dbReference>
<feature type="active site" description="Proton acceptor; specific for L-alanine" evidence="4">
    <location>
        <position position="265"/>
    </location>
</feature>
<dbReference type="AlphaFoldDB" id="A0A9D0YVS9"/>
<feature type="modified residue" description="N6-(pyridoxal phosphate)lysine" evidence="4 5">
    <location>
        <position position="39"/>
    </location>
</feature>
<dbReference type="InterPro" id="IPR020622">
    <property type="entry name" value="Ala_racemase_pyridoxalP-BS"/>
</dbReference>
<evidence type="ECO:0000256" key="5">
    <source>
        <dbReference type="PIRSR" id="PIRSR600821-50"/>
    </source>
</evidence>
<accession>A0A9D0YVS9</accession>
<sequence length="372" mass="39545">MMERFRPTVLEVNLSALARNFSALAARLPAHTKTAAVVKADAYGLGAVPCAQTLLRHGADFLAVAIPEEGAELRQAGISAPILVLGAVSQEGAEAAVRWHLTQTVFEAATVAWLEAAASRAGREVDVHLKVDSGMGRIGVRGVAEAMAVCRAVQAAPHVRLTGVFTHFAASDAASLDFTRMQNARFQTVVEAVRAECPGILVHAANSATQLRCPELSYDMVRAGIAMYTRPDFPGMPDIGLGETVCWKTRAAYVKTIEAGESVGYGCAFTAEQPTRVMTLPVGYADGYHRAIGGRGWALVRGQRAPVIGRVCMDQAMLDVTGIPGAAEGDEVVLLGAQGRQTITPREMGAWCGMIDYEILLSPTGRVPRVYV</sequence>
<dbReference type="EC" id="5.1.1.1" evidence="4"/>
<dbReference type="GO" id="GO:0008784">
    <property type="term" value="F:alanine racemase activity"/>
    <property type="evidence" value="ECO:0007669"/>
    <property type="project" value="UniProtKB-UniRule"/>
</dbReference>
<comment type="catalytic activity">
    <reaction evidence="4">
        <text>L-alanine = D-alanine</text>
        <dbReference type="Rhea" id="RHEA:20249"/>
        <dbReference type="ChEBI" id="CHEBI:57416"/>
        <dbReference type="ChEBI" id="CHEBI:57972"/>
        <dbReference type="EC" id="5.1.1.1"/>
    </reaction>
</comment>
<dbReference type="PROSITE" id="PS00395">
    <property type="entry name" value="ALANINE_RACEMASE"/>
    <property type="match status" value="1"/>
</dbReference>
<evidence type="ECO:0000256" key="6">
    <source>
        <dbReference type="PIRSR" id="PIRSR600821-52"/>
    </source>
</evidence>
<evidence type="ECO:0000256" key="2">
    <source>
        <dbReference type="ARBA" id="ARBA00022898"/>
    </source>
</evidence>
<evidence type="ECO:0000313" key="8">
    <source>
        <dbReference type="EMBL" id="HIQ62987.1"/>
    </source>
</evidence>
<dbReference type="GO" id="GO:0030632">
    <property type="term" value="P:D-alanine biosynthetic process"/>
    <property type="evidence" value="ECO:0007669"/>
    <property type="project" value="UniProtKB-UniRule"/>
</dbReference>